<dbReference type="InterPro" id="IPR025536">
    <property type="entry name" value="DUF4422"/>
</dbReference>
<dbReference type="Proteomes" id="UP000233783">
    <property type="component" value="Unassembled WGS sequence"/>
</dbReference>
<accession>A0A2N3QZD1</accession>
<evidence type="ECO:0000313" key="3">
    <source>
        <dbReference type="Proteomes" id="UP000233783"/>
    </source>
</evidence>
<organism evidence="2 3">
    <name type="scientific">Bifidobacterium pseudolongum subsp. globosum</name>
    <dbReference type="NCBI Taxonomy" id="1690"/>
    <lineage>
        <taxon>Bacteria</taxon>
        <taxon>Bacillati</taxon>
        <taxon>Actinomycetota</taxon>
        <taxon>Actinomycetes</taxon>
        <taxon>Bifidobacteriales</taxon>
        <taxon>Bifidobacteriaceae</taxon>
        <taxon>Bifidobacterium</taxon>
    </lineage>
</organism>
<reference evidence="2 3" key="1">
    <citation type="submission" date="2017-10" db="EMBL/GenBank/DDBJ databases">
        <title>Bifidobacterium genomics.</title>
        <authorList>
            <person name="Lugli G.A."/>
            <person name="Milani C."/>
            <person name="Mancabelli L."/>
        </authorList>
    </citation>
    <scope>NUCLEOTIDE SEQUENCE [LARGE SCALE GENOMIC DNA]</scope>
    <source>
        <strain evidence="2 3">1744B</strain>
    </source>
</reference>
<dbReference type="Pfam" id="PF14393">
    <property type="entry name" value="DUF4422"/>
    <property type="match status" value="1"/>
</dbReference>
<feature type="domain" description="DUF4422" evidence="1">
    <location>
        <begin position="8"/>
        <end position="228"/>
    </location>
</feature>
<gene>
    <name evidence="2" type="ORF">CQR56_0094</name>
</gene>
<comment type="caution">
    <text evidence="2">The sequence shown here is derived from an EMBL/GenBank/DDBJ whole genome shotgun (WGS) entry which is preliminary data.</text>
</comment>
<evidence type="ECO:0000259" key="1">
    <source>
        <dbReference type="Pfam" id="PF14393"/>
    </source>
</evidence>
<dbReference type="GO" id="GO:0016740">
    <property type="term" value="F:transferase activity"/>
    <property type="evidence" value="ECO:0007669"/>
    <property type="project" value="UniProtKB-KW"/>
</dbReference>
<evidence type="ECO:0000313" key="2">
    <source>
        <dbReference type="EMBL" id="PKU98766.1"/>
    </source>
</evidence>
<proteinExistence type="predicted"/>
<name>A0A2N3QZD1_9BIFI</name>
<protein>
    <submittedName>
        <fullName evidence="2">Glycosyl transferase</fullName>
    </submittedName>
</protein>
<dbReference type="AlphaFoldDB" id="A0A2N3QZD1"/>
<dbReference type="EMBL" id="PCHB01000001">
    <property type="protein sequence ID" value="PKU98766.1"/>
    <property type="molecule type" value="Genomic_DNA"/>
</dbReference>
<sequence length="266" mass="31154">MSGLDITIAVAMHKPYAHAEDTMYLPVHVGADLHPEVLTNIAGDNTGDNISQLNPYFSELTAMYWLWKNNDSDYKGIVHYRRYFASPSLRKRLSRNRFDRILTRQELEPLLADNNVVLPSKRRYFIETIYSHYDHTLHVDQLHQTRNVLKDMAPEYVGAWDALMKKRSAHIFNMMIMDRADFNAYCEWLFPILFELAHRIDASSYSAFHARYPGRISEILLNVWINTNHIPYKTVPTVYTEPVNWWAKGTGFLKAKFLKKKYDASF</sequence>
<keyword evidence="2" id="KW-0808">Transferase</keyword>